<dbReference type="PANTHER" id="PTHR37806:SF1">
    <property type="entry name" value="PEPTIDASE C39-LIKE DOMAIN-CONTAINING PROTEIN"/>
    <property type="match status" value="1"/>
</dbReference>
<protein>
    <submittedName>
        <fullName evidence="3">C39 family peptidase</fullName>
    </submittedName>
</protein>
<reference evidence="3 4" key="1">
    <citation type="submission" date="2022-05" db="EMBL/GenBank/DDBJ databases">
        <title>Sporolactobacillus sp nov CPB3-1, isolated from tree bark (Mangifera indica L.).</title>
        <authorList>
            <person name="Phuengjayaem S."/>
            <person name="Tanasupawat S."/>
        </authorList>
    </citation>
    <scope>NUCLEOTIDE SEQUENCE [LARGE SCALE GENOMIC DNA]</scope>
    <source>
        <strain evidence="3 4">CPB3-1</strain>
    </source>
</reference>
<dbReference type="PANTHER" id="PTHR37806">
    <property type="entry name" value="LMO0724 PROTEIN"/>
    <property type="match status" value="1"/>
</dbReference>
<dbReference type="Proteomes" id="UP001203004">
    <property type="component" value="Unassembled WGS sequence"/>
</dbReference>
<dbReference type="PROSITE" id="PS51109">
    <property type="entry name" value="G5"/>
    <property type="match status" value="1"/>
</dbReference>
<keyword evidence="1" id="KW-0732">Signal</keyword>
<evidence type="ECO:0000256" key="1">
    <source>
        <dbReference type="ARBA" id="ARBA00022729"/>
    </source>
</evidence>
<dbReference type="Gene3D" id="2.60.40.10">
    <property type="entry name" value="Immunoglobulins"/>
    <property type="match status" value="1"/>
</dbReference>
<sequence>MKQEEQVVITIKKMPSIIRLGENIDPKDYVTVTDQKGKALSLNHLIVKGEMNTNQTGTYKLTFSYKSEKHVVPVSKVVKVIYERTERTAFKTKYVDDDSMMRGENRVHQNGKNGIERVRYDAKRVNGKIILGATLKRETVKPSQTKIVYSGTQIPENYKMNVVSIRQLPELPTGCEITAVTMMLRFHGAHVNKIQMANEMPRAVNGDPDTGFVGSPFTKSGVTINPPALMGLVKKYAGSAVNLTGASTEQLKDYLSRNHPVVIWGTFDGFSIHALTLTGYNQSGFYYNDPWSGAKRWMTDEFLVKHWSDLNRQAITF</sequence>
<keyword evidence="4" id="KW-1185">Reference proteome</keyword>
<organism evidence="3 4">
    <name type="scientific">Sporolactobacillus mangiferae</name>
    <dbReference type="NCBI Taxonomy" id="2940498"/>
    <lineage>
        <taxon>Bacteria</taxon>
        <taxon>Bacillati</taxon>
        <taxon>Bacillota</taxon>
        <taxon>Bacilli</taxon>
        <taxon>Bacillales</taxon>
        <taxon>Sporolactobacillaceae</taxon>
        <taxon>Sporolactobacillus</taxon>
    </lineage>
</organism>
<dbReference type="InterPro" id="IPR022038">
    <property type="entry name" value="Ig-like_bact"/>
</dbReference>
<evidence type="ECO:0000313" key="3">
    <source>
        <dbReference type="EMBL" id="MCL1631817.1"/>
    </source>
</evidence>
<dbReference type="InterPro" id="IPR039564">
    <property type="entry name" value="Peptidase_C39-like"/>
</dbReference>
<evidence type="ECO:0000313" key="4">
    <source>
        <dbReference type="Proteomes" id="UP001203004"/>
    </source>
</evidence>
<proteinExistence type="predicted"/>
<dbReference type="Gene3D" id="3.90.70.10">
    <property type="entry name" value="Cysteine proteinases"/>
    <property type="match status" value="1"/>
</dbReference>
<dbReference type="SMART" id="SM01208">
    <property type="entry name" value="G5"/>
    <property type="match status" value="1"/>
</dbReference>
<dbReference type="InterPro" id="IPR011098">
    <property type="entry name" value="G5_dom"/>
</dbReference>
<feature type="domain" description="G5" evidence="2">
    <location>
        <begin position="74"/>
        <end position="154"/>
    </location>
</feature>
<dbReference type="Pfam" id="PF07501">
    <property type="entry name" value="G5"/>
    <property type="match status" value="1"/>
</dbReference>
<accession>A0ABT0MAB3</accession>
<evidence type="ECO:0000259" key="2">
    <source>
        <dbReference type="PROSITE" id="PS51109"/>
    </source>
</evidence>
<dbReference type="Pfam" id="PF13529">
    <property type="entry name" value="Peptidase_C39_2"/>
    <property type="match status" value="1"/>
</dbReference>
<name>A0ABT0MAB3_9BACL</name>
<dbReference type="Gene3D" id="2.20.230.10">
    <property type="entry name" value="Resuscitation-promoting factor rpfb"/>
    <property type="match status" value="1"/>
</dbReference>
<dbReference type="RefSeq" id="WP_249100539.1">
    <property type="nucleotide sequence ID" value="NZ_JAMAST010000006.1"/>
</dbReference>
<comment type="caution">
    <text evidence="3">The sequence shown here is derived from an EMBL/GenBank/DDBJ whole genome shotgun (WGS) entry which is preliminary data.</text>
</comment>
<dbReference type="InterPro" id="IPR013783">
    <property type="entry name" value="Ig-like_fold"/>
</dbReference>
<gene>
    <name evidence="3" type="ORF">M3N64_07620</name>
</gene>
<dbReference type="EMBL" id="JAMAST010000006">
    <property type="protein sequence ID" value="MCL1631817.1"/>
    <property type="molecule type" value="Genomic_DNA"/>
</dbReference>
<dbReference type="Pfam" id="PF07523">
    <property type="entry name" value="Big_3"/>
    <property type="match status" value="1"/>
</dbReference>